<comment type="caution">
    <text evidence="2">The sequence shown here is derived from an EMBL/GenBank/DDBJ whole genome shotgun (WGS) entry which is preliminary data.</text>
</comment>
<accession>A0A2P5CZC5</accession>
<dbReference type="Proteomes" id="UP000237105">
    <property type="component" value="Unassembled WGS sequence"/>
</dbReference>
<name>A0A2P5CZC5_PARAD</name>
<dbReference type="AlphaFoldDB" id="A0A2P5CZC5"/>
<proteinExistence type="predicted"/>
<gene>
    <name evidence="2" type="ORF">PanWU01x14_109900</name>
</gene>
<reference evidence="3" key="1">
    <citation type="submission" date="2016-06" db="EMBL/GenBank/DDBJ databases">
        <title>Parallel loss of symbiosis genes in relatives of nitrogen-fixing non-legume Parasponia.</title>
        <authorList>
            <person name="Van Velzen R."/>
            <person name="Holmer R."/>
            <person name="Bu F."/>
            <person name="Rutten L."/>
            <person name="Van Zeijl A."/>
            <person name="Liu W."/>
            <person name="Santuari L."/>
            <person name="Cao Q."/>
            <person name="Sharma T."/>
            <person name="Shen D."/>
            <person name="Roswanjaya Y."/>
            <person name="Wardhani T."/>
            <person name="Kalhor M.S."/>
            <person name="Jansen J."/>
            <person name="Van den Hoogen J."/>
            <person name="Gungor B."/>
            <person name="Hartog M."/>
            <person name="Hontelez J."/>
            <person name="Verver J."/>
            <person name="Yang W.-C."/>
            <person name="Schijlen E."/>
            <person name="Repin R."/>
            <person name="Schilthuizen M."/>
            <person name="Schranz E."/>
            <person name="Heidstra R."/>
            <person name="Miyata K."/>
            <person name="Fedorova E."/>
            <person name="Kohlen W."/>
            <person name="Bisseling T."/>
            <person name="Smit S."/>
            <person name="Geurts R."/>
        </authorList>
    </citation>
    <scope>NUCLEOTIDE SEQUENCE [LARGE SCALE GENOMIC DNA]</scope>
    <source>
        <strain evidence="3">cv. WU1-14</strain>
    </source>
</reference>
<feature type="compositionally biased region" description="Polar residues" evidence="1">
    <location>
        <begin position="1"/>
        <end position="14"/>
    </location>
</feature>
<protein>
    <submittedName>
        <fullName evidence="2">Uncharacterized protein</fullName>
    </submittedName>
</protein>
<dbReference type="EMBL" id="JXTB01000080">
    <property type="protein sequence ID" value="PON66335.1"/>
    <property type="molecule type" value="Genomic_DNA"/>
</dbReference>
<evidence type="ECO:0000313" key="2">
    <source>
        <dbReference type="EMBL" id="PON66335.1"/>
    </source>
</evidence>
<feature type="non-terminal residue" evidence="2">
    <location>
        <position position="50"/>
    </location>
</feature>
<keyword evidence="3" id="KW-1185">Reference proteome</keyword>
<evidence type="ECO:0000313" key="3">
    <source>
        <dbReference type="Proteomes" id="UP000237105"/>
    </source>
</evidence>
<evidence type="ECO:0000256" key="1">
    <source>
        <dbReference type="SAM" id="MobiDB-lite"/>
    </source>
</evidence>
<feature type="region of interest" description="Disordered" evidence="1">
    <location>
        <begin position="1"/>
        <end position="20"/>
    </location>
</feature>
<sequence length="50" mass="5477">VQGSGSTLPPSKSHATLPCRQPLADQVDADSTRKRSCNKKCYLQCKKRGM</sequence>
<organism evidence="2 3">
    <name type="scientific">Parasponia andersonii</name>
    <name type="common">Sponia andersonii</name>
    <dbReference type="NCBI Taxonomy" id="3476"/>
    <lineage>
        <taxon>Eukaryota</taxon>
        <taxon>Viridiplantae</taxon>
        <taxon>Streptophyta</taxon>
        <taxon>Embryophyta</taxon>
        <taxon>Tracheophyta</taxon>
        <taxon>Spermatophyta</taxon>
        <taxon>Magnoliopsida</taxon>
        <taxon>eudicotyledons</taxon>
        <taxon>Gunneridae</taxon>
        <taxon>Pentapetalae</taxon>
        <taxon>rosids</taxon>
        <taxon>fabids</taxon>
        <taxon>Rosales</taxon>
        <taxon>Cannabaceae</taxon>
        <taxon>Parasponia</taxon>
    </lineage>
</organism>
<dbReference type="OrthoDB" id="10377432at2759"/>
<feature type="non-terminal residue" evidence="2">
    <location>
        <position position="1"/>
    </location>
</feature>